<name>A0A517XVV7_9BACT</name>
<dbReference type="OrthoDB" id="277679at2"/>
<dbReference type="PANTHER" id="PTHR23308">
    <property type="entry name" value="NUCLEAR INHIBITOR OF PROTEIN PHOSPHATASE-1"/>
    <property type="match status" value="1"/>
</dbReference>
<feature type="domain" description="FHA" evidence="1">
    <location>
        <begin position="21"/>
        <end position="70"/>
    </location>
</feature>
<dbReference type="InterPro" id="IPR050923">
    <property type="entry name" value="Cell_Proc_Reg/RNA_Proc"/>
</dbReference>
<sequence length="130" mass="13820">MRARLVPADGGPPIDLTKDLSVVGRGADCDVRVEHKSVSKYHCVVVKTDGLLLLRDLGSTNGTRVNGQRVRRAALLPNDSVGFANLKYRVLFGADLDAALAAEAAAGSSAAPVRRNALPDVYEEQHTPTD</sequence>
<dbReference type="EMBL" id="CP036273">
    <property type="protein sequence ID" value="QDU21652.1"/>
    <property type="molecule type" value="Genomic_DNA"/>
</dbReference>
<dbReference type="SUPFAM" id="SSF49879">
    <property type="entry name" value="SMAD/FHA domain"/>
    <property type="match status" value="1"/>
</dbReference>
<dbReference type="InterPro" id="IPR000253">
    <property type="entry name" value="FHA_dom"/>
</dbReference>
<dbReference type="RefSeq" id="WP_145240759.1">
    <property type="nucleotide sequence ID" value="NZ_CP036273.1"/>
</dbReference>
<dbReference type="Proteomes" id="UP000319576">
    <property type="component" value="Chromosome"/>
</dbReference>
<dbReference type="Pfam" id="PF00498">
    <property type="entry name" value="FHA"/>
    <property type="match status" value="1"/>
</dbReference>
<reference evidence="2 3" key="1">
    <citation type="submission" date="2019-02" db="EMBL/GenBank/DDBJ databases">
        <title>Deep-cultivation of Planctomycetes and their phenomic and genomic characterization uncovers novel biology.</title>
        <authorList>
            <person name="Wiegand S."/>
            <person name="Jogler M."/>
            <person name="Boedeker C."/>
            <person name="Pinto D."/>
            <person name="Vollmers J."/>
            <person name="Rivas-Marin E."/>
            <person name="Kohn T."/>
            <person name="Peeters S.H."/>
            <person name="Heuer A."/>
            <person name="Rast P."/>
            <person name="Oberbeckmann S."/>
            <person name="Bunk B."/>
            <person name="Jeske O."/>
            <person name="Meyerdierks A."/>
            <person name="Storesund J.E."/>
            <person name="Kallscheuer N."/>
            <person name="Luecker S."/>
            <person name="Lage O.M."/>
            <person name="Pohl T."/>
            <person name="Merkel B.J."/>
            <person name="Hornburger P."/>
            <person name="Mueller R.-W."/>
            <person name="Bruemmer F."/>
            <person name="Labrenz M."/>
            <person name="Spormann A.M."/>
            <person name="Op den Camp H."/>
            <person name="Overmann J."/>
            <person name="Amann R."/>
            <person name="Jetten M.S.M."/>
            <person name="Mascher T."/>
            <person name="Medema M.H."/>
            <person name="Devos D.P."/>
            <person name="Kaster A.-K."/>
            <person name="Ovreas L."/>
            <person name="Rohde M."/>
            <person name="Galperin M.Y."/>
            <person name="Jogler C."/>
        </authorList>
    </citation>
    <scope>NUCLEOTIDE SEQUENCE [LARGE SCALE GENOMIC DNA]</scope>
    <source>
        <strain evidence="2 3">ETA_A1</strain>
    </source>
</reference>
<dbReference type="KEGG" id="uli:ETAA1_36230"/>
<dbReference type="InterPro" id="IPR008984">
    <property type="entry name" value="SMAD_FHA_dom_sf"/>
</dbReference>
<dbReference type="AlphaFoldDB" id="A0A517XVV7"/>
<evidence type="ECO:0000259" key="1">
    <source>
        <dbReference type="PROSITE" id="PS50006"/>
    </source>
</evidence>
<keyword evidence="3" id="KW-1185">Reference proteome</keyword>
<dbReference type="Gene3D" id="2.60.200.20">
    <property type="match status" value="1"/>
</dbReference>
<protein>
    <submittedName>
        <fullName evidence="2">FHA domain protein</fullName>
    </submittedName>
</protein>
<evidence type="ECO:0000313" key="2">
    <source>
        <dbReference type="EMBL" id="QDU21652.1"/>
    </source>
</evidence>
<proteinExistence type="predicted"/>
<dbReference type="PROSITE" id="PS50006">
    <property type="entry name" value="FHA_DOMAIN"/>
    <property type="match status" value="1"/>
</dbReference>
<dbReference type="CDD" id="cd00060">
    <property type="entry name" value="FHA"/>
    <property type="match status" value="1"/>
</dbReference>
<organism evidence="2 3">
    <name type="scientific">Urbifossiella limnaea</name>
    <dbReference type="NCBI Taxonomy" id="2528023"/>
    <lineage>
        <taxon>Bacteria</taxon>
        <taxon>Pseudomonadati</taxon>
        <taxon>Planctomycetota</taxon>
        <taxon>Planctomycetia</taxon>
        <taxon>Gemmatales</taxon>
        <taxon>Gemmataceae</taxon>
        <taxon>Urbifossiella</taxon>
    </lineage>
</organism>
<accession>A0A517XVV7</accession>
<gene>
    <name evidence="2" type="ORF">ETAA1_36230</name>
</gene>
<dbReference type="SMART" id="SM00240">
    <property type="entry name" value="FHA"/>
    <property type="match status" value="1"/>
</dbReference>
<evidence type="ECO:0000313" key="3">
    <source>
        <dbReference type="Proteomes" id="UP000319576"/>
    </source>
</evidence>